<dbReference type="Proteomes" id="UP001589716">
    <property type="component" value="Unassembled WGS sequence"/>
</dbReference>
<dbReference type="InterPro" id="IPR002645">
    <property type="entry name" value="STAS_dom"/>
</dbReference>
<dbReference type="InterPro" id="IPR036513">
    <property type="entry name" value="STAS_dom_sf"/>
</dbReference>
<evidence type="ECO:0000259" key="1">
    <source>
        <dbReference type="PROSITE" id="PS50801"/>
    </source>
</evidence>
<dbReference type="RefSeq" id="WP_345491079.1">
    <property type="nucleotide sequence ID" value="NZ_BAAAWU010000001.1"/>
</dbReference>
<evidence type="ECO:0000313" key="3">
    <source>
        <dbReference type="Proteomes" id="UP001589716"/>
    </source>
</evidence>
<organism evidence="2 3">
    <name type="scientific">Streptomyces roseoviridis</name>
    <dbReference type="NCBI Taxonomy" id="67361"/>
    <lineage>
        <taxon>Bacteria</taxon>
        <taxon>Bacillati</taxon>
        <taxon>Actinomycetota</taxon>
        <taxon>Actinomycetes</taxon>
        <taxon>Kitasatosporales</taxon>
        <taxon>Streptomycetaceae</taxon>
        <taxon>Streptomyces</taxon>
    </lineage>
</organism>
<name>A0ABV5QTV8_9ACTN</name>
<proteinExistence type="predicted"/>
<dbReference type="SUPFAM" id="SSF52091">
    <property type="entry name" value="SpoIIaa-like"/>
    <property type="match status" value="1"/>
</dbReference>
<gene>
    <name evidence="2" type="ORF">ACFFTP_20425</name>
</gene>
<keyword evidence="3" id="KW-1185">Reference proteome</keyword>
<reference evidence="2 3" key="1">
    <citation type="submission" date="2024-09" db="EMBL/GenBank/DDBJ databases">
        <authorList>
            <person name="Sun Q."/>
            <person name="Mori K."/>
        </authorList>
    </citation>
    <scope>NUCLEOTIDE SEQUENCE [LARGE SCALE GENOMIC DNA]</scope>
    <source>
        <strain evidence="2 3">JCM 4414</strain>
    </source>
</reference>
<dbReference type="PROSITE" id="PS50801">
    <property type="entry name" value="STAS"/>
    <property type="match status" value="1"/>
</dbReference>
<accession>A0ABV5QTV8</accession>
<protein>
    <submittedName>
        <fullName evidence="2">STAS domain-containing protein</fullName>
    </submittedName>
</protein>
<dbReference type="Gene3D" id="3.30.750.24">
    <property type="entry name" value="STAS domain"/>
    <property type="match status" value="1"/>
</dbReference>
<dbReference type="InterPro" id="IPR058548">
    <property type="entry name" value="MlaB-like_STAS"/>
</dbReference>
<sequence length="140" mass="14974">MPTTDPESTWDDGIPPVFLAPGRRTYRTADGSARVQHEVVGPAGTWLLCAAGEFDSDSVGALHEALGDARRAGAERILLDLSRVTFGDSVFLHELLKAHDGPGRLVLVGPLTGQVRRLFELTGTLRLFRLALDRGSAGLG</sequence>
<evidence type="ECO:0000313" key="2">
    <source>
        <dbReference type="EMBL" id="MFB9556543.1"/>
    </source>
</evidence>
<dbReference type="EMBL" id="JBHMCT010000012">
    <property type="protein sequence ID" value="MFB9556543.1"/>
    <property type="molecule type" value="Genomic_DNA"/>
</dbReference>
<comment type="caution">
    <text evidence="2">The sequence shown here is derived from an EMBL/GenBank/DDBJ whole genome shotgun (WGS) entry which is preliminary data.</text>
</comment>
<dbReference type="Pfam" id="PF13466">
    <property type="entry name" value="STAS_2"/>
    <property type="match status" value="1"/>
</dbReference>
<feature type="domain" description="STAS" evidence="1">
    <location>
        <begin position="35"/>
        <end position="140"/>
    </location>
</feature>
<dbReference type="CDD" id="cd07043">
    <property type="entry name" value="STAS_anti-anti-sigma_factors"/>
    <property type="match status" value="1"/>
</dbReference>